<dbReference type="InterPro" id="IPR002347">
    <property type="entry name" value="SDR_fam"/>
</dbReference>
<dbReference type="PANTHER" id="PTHR24321:SF8">
    <property type="entry name" value="ESTRADIOL 17-BETA-DEHYDROGENASE 8-RELATED"/>
    <property type="match status" value="1"/>
</dbReference>
<evidence type="ECO:0000313" key="4">
    <source>
        <dbReference type="Proteomes" id="UP000274033"/>
    </source>
</evidence>
<protein>
    <submittedName>
        <fullName evidence="3">SDR family oxidoreductase</fullName>
    </submittedName>
</protein>
<dbReference type="OrthoDB" id="286404at2"/>
<evidence type="ECO:0000256" key="1">
    <source>
        <dbReference type="ARBA" id="ARBA00006484"/>
    </source>
</evidence>
<sequence length="254" mass="27321">MTKFQGKVAIITGAGSGMGRATAIEFAKGGATVIIADLNENNAKQTQKLLEEYNVPTKIFVGDISKTEKVQEIVNGTVEEFKTIDIVANIAGMPMTFTPIEEVEEEFWDQQMAVNVKASYLLSKYALPYLKNNQSKGSIVNVASVATVRPRPGLTAYCASKGAIVALTRSLALEVANTGVRVNVINPGPAETPMLEKFYGNMDPVEGRKLYEDSVPIGRLCYPEDIAKMIAYLSSDDASFITGSVVNVDGGRGL</sequence>
<dbReference type="EMBL" id="RRCT01000002">
    <property type="protein sequence ID" value="RQW75848.1"/>
    <property type="molecule type" value="Genomic_DNA"/>
</dbReference>
<dbReference type="FunFam" id="3.40.50.720:FF:000084">
    <property type="entry name" value="Short-chain dehydrogenase reductase"/>
    <property type="match status" value="1"/>
</dbReference>
<dbReference type="RefSeq" id="WP_124763000.1">
    <property type="nucleotide sequence ID" value="NZ_JAFBDY010000002.1"/>
</dbReference>
<dbReference type="Pfam" id="PF13561">
    <property type="entry name" value="adh_short_C2"/>
    <property type="match status" value="1"/>
</dbReference>
<gene>
    <name evidence="3" type="ORF">EBB45_04330</name>
</gene>
<dbReference type="AlphaFoldDB" id="A0A3N9UKK6"/>
<dbReference type="SUPFAM" id="SSF51735">
    <property type="entry name" value="NAD(P)-binding Rossmann-fold domains"/>
    <property type="match status" value="1"/>
</dbReference>
<dbReference type="Gene3D" id="3.40.50.720">
    <property type="entry name" value="NAD(P)-binding Rossmann-like Domain"/>
    <property type="match status" value="1"/>
</dbReference>
<evidence type="ECO:0000256" key="2">
    <source>
        <dbReference type="ARBA" id="ARBA00023002"/>
    </source>
</evidence>
<dbReference type="CDD" id="cd05233">
    <property type="entry name" value="SDR_c"/>
    <property type="match status" value="1"/>
</dbReference>
<keyword evidence="4" id="KW-1185">Reference proteome</keyword>
<dbReference type="GO" id="GO:0008206">
    <property type="term" value="P:bile acid metabolic process"/>
    <property type="evidence" value="ECO:0007669"/>
    <property type="project" value="UniProtKB-ARBA"/>
</dbReference>
<dbReference type="PRINTS" id="PR00081">
    <property type="entry name" value="GDHRDH"/>
</dbReference>
<dbReference type="GO" id="GO:0016491">
    <property type="term" value="F:oxidoreductase activity"/>
    <property type="evidence" value="ECO:0007669"/>
    <property type="project" value="UniProtKB-KW"/>
</dbReference>
<comment type="caution">
    <text evidence="3">The sequence shown here is derived from an EMBL/GenBank/DDBJ whole genome shotgun (WGS) entry which is preliminary data.</text>
</comment>
<accession>A0A3N9UKK6</accession>
<dbReference type="PROSITE" id="PS00061">
    <property type="entry name" value="ADH_SHORT"/>
    <property type="match status" value="1"/>
</dbReference>
<reference evidence="3 4" key="1">
    <citation type="journal article" date="2013" name="J. Microbiol.">
        <title>Lysinibacillus chungkukjangi sp. nov., isolated from Chungkukjang, Korean fermented soybean food.</title>
        <authorList>
            <person name="Kim S.J."/>
            <person name="Jang Y.H."/>
            <person name="Hamada M."/>
            <person name="Ahn J.H."/>
            <person name="Weon H.Y."/>
            <person name="Suzuki K."/>
            <person name="Whang K.S."/>
            <person name="Kwon S.W."/>
        </authorList>
    </citation>
    <scope>NUCLEOTIDE SEQUENCE [LARGE SCALE GENOMIC DNA]</scope>
    <source>
        <strain evidence="3 4">MCCC 1A12701</strain>
    </source>
</reference>
<comment type="similarity">
    <text evidence="1">Belongs to the short-chain dehydrogenases/reductases (SDR) family.</text>
</comment>
<keyword evidence="2" id="KW-0560">Oxidoreductase</keyword>
<dbReference type="PANTHER" id="PTHR24321">
    <property type="entry name" value="DEHYDROGENASES, SHORT CHAIN"/>
    <property type="match status" value="1"/>
</dbReference>
<organism evidence="3 4">
    <name type="scientific">Lysinibacillus composti</name>
    <dbReference type="NCBI Taxonomy" id="720633"/>
    <lineage>
        <taxon>Bacteria</taxon>
        <taxon>Bacillati</taxon>
        <taxon>Bacillota</taxon>
        <taxon>Bacilli</taxon>
        <taxon>Bacillales</taxon>
        <taxon>Bacillaceae</taxon>
        <taxon>Lysinibacillus</taxon>
    </lineage>
</organism>
<name>A0A3N9UKK6_9BACI</name>
<dbReference type="NCBIfam" id="NF005559">
    <property type="entry name" value="PRK07231.1"/>
    <property type="match status" value="1"/>
</dbReference>
<dbReference type="PRINTS" id="PR00080">
    <property type="entry name" value="SDRFAMILY"/>
</dbReference>
<dbReference type="InterPro" id="IPR020904">
    <property type="entry name" value="Sc_DH/Rdtase_CS"/>
</dbReference>
<dbReference type="Proteomes" id="UP000274033">
    <property type="component" value="Unassembled WGS sequence"/>
</dbReference>
<proteinExistence type="inferred from homology"/>
<evidence type="ECO:0000313" key="3">
    <source>
        <dbReference type="EMBL" id="RQW75848.1"/>
    </source>
</evidence>
<dbReference type="InterPro" id="IPR036291">
    <property type="entry name" value="NAD(P)-bd_dom_sf"/>
</dbReference>